<dbReference type="GO" id="GO:0071004">
    <property type="term" value="C:U2-type prespliceosome"/>
    <property type="evidence" value="ECO:0007669"/>
    <property type="project" value="TreeGrafter"/>
</dbReference>
<dbReference type="Proteomes" id="UP000663843">
    <property type="component" value="Unassembled WGS sequence"/>
</dbReference>
<dbReference type="InterPro" id="IPR031781">
    <property type="entry name" value="SF3A2_dom"/>
</dbReference>
<dbReference type="Gene3D" id="2.60.40.2690">
    <property type="match status" value="1"/>
</dbReference>
<dbReference type="GO" id="GO:0005686">
    <property type="term" value="C:U2 snRNP"/>
    <property type="evidence" value="ECO:0007669"/>
    <property type="project" value="TreeGrafter"/>
</dbReference>
<dbReference type="Pfam" id="PF00300">
    <property type="entry name" value="His_Phos_1"/>
    <property type="match status" value="1"/>
</dbReference>
<protein>
    <recommendedName>
        <fullName evidence="11">Matrin-type domain-containing protein</fullName>
    </recommendedName>
</protein>
<comment type="similarity">
    <text evidence="2">Belongs to the SF3A2 family.</text>
</comment>
<accession>A0A8H2XNE9</accession>
<proteinExistence type="inferred from homology"/>
<dbReference type="InterPro" id="IPR029033">
    <property type="entry name" value="His_PPase_superfam"/>
</dbReference>
<dbReference type="InterPro" id="IPR002401">
    <property type="entry name" value="Cyt_P450_E_grp-I"/>
</dbReference>
<dbReference type="InterPro" id="IPR013087">
    <property type="entry name" value="Znf_C2H2_type"/>
</dbReference>
<evidence type="ECO:0000256" key="2">
    <source>
        <dbReference type="ARBA" id="ARBA00008995"/>
    </source>
</evidence>
<reference evidence="12" key="1">
    <citation type="submission" date="2021-01" db="EMBL/GenBank/DDBJ databases">
        <authorList>
            <person name="Kaushik A."/>
        </authorList>
    </citation>
    <scope>NUCLEOTIDE SEQUENCE</scope>
    <source>
        <strain evidence="12">AG2-2IIIB</strain>
    </source>
</reference>
<dbReference type="PANTHER" id="PTHR23205">
    <property type="entry name" value="SPLICING FACTOR 3A SUBUNIT 2"/>
    <property type="match status" value="1"/>
</dbReference>
<feature type="binding site" description="axial binding residue" evidence="10">
    <location>
        <position position="247"/>
    </location>
    <ligand>
        <name>heme</name>
        <dbReference type="ChEBI" id="CHEBI:30413"/>
    </ligand>
    <ligandPart>
        <name>Fe</name>
        <dbReference type="ChEBI" id="CHEBI:18248"/>
    </ligandPart>
</feature>
<dbReference type="Gene3D" id="3.40.50.1240">
    <property type="entry name" value="Phosphoglycerate mutase-like"/>
    <property type="match status" value="1"/>
</dbReference>
<evidence type="ECO:0000259" key="11">
    <source>
        <dbReference type="PROSITE" id="PS50171"/>
    </source>
</evidence>
<dbReference type="Gene3D" id="1.10.630.10">
    <property type="entry name" value="Cytochrome P450"/>
    <property type="match status" value="1"/>
</dbReference>
<dbReference type="InterPro" id="IPR013078">
    <property type="entry name" value="His_Pase_superF_clade-1"/>
</dbReference>
<dbReference type="GO" id="GO:0004497">
    <property type="term" value="F:monooxygenase activity"/>
    <property type="evidence" value="ECO:0007669"/>
    <property type="project" value="InterPro"/>
</dbReference>
<dbReference type="SMART" id="SM00855">
    <property type="entry name" value="PGAM"/>
    <property type="match status" value="1"/>
</dbReference>
<evidence type="ECO:0000256" key="7">
    <source>
        <dbReference type="ARBA" id="ARBA00023004"/>
    </source>
</evidence>
<dbReference type="GO" id="GO:0000245">
    <property type="term" value="P:spliceosomal complex assembly"/>
    <property type="evidence" value="ECO:0007669"/>
    <property type="project" value="TreeGrafter"/>
</dbReference>
<evidence type="ECO:0000313" key="13">
    <source>
        <dbReference type="Proteomes" id="UP000663843"/>
    </source>
</evidence>
<keyword evidence="10" id="KW-0349">Heme</keyword>
<dbReference type="Pfam" id="PF00067">
    <property type="entry name" value="p450"/>
    <property type="match status" value="2"/>
</dbReference>
<dbReference type="InterPro" id="IPR001128">
    <property type="entry name" value="Cyt_P450"/>
</dbReference>
<dbReference type="PANTHER" id="PTHR23205:SF0">
    <property type="entry name" value="SPLICING FACTOR 3A SUBUNIT 2"/>
    <property type="match status" value="1"/>
</dbReference>
<dbReference type="Pfam" id="PF16835">
    <property type="entry name" value="SF3A2"/>
    <property type="match status" value="1"/>
</dbReference>
<dbReference type="EMBL" id="CAJMWT010002062">
    <property type="protein sequence ID" value="CAE6431256.1"/>
    <property type="molecule type" value="Genomic_DNA"/>
</dbReference>
<dbReference type="GO" id="GO:0003676">
    <property type="term" value="F:nucleic acid binding"/>
    <property type="evidence" value="ECO:0007669"/>
    <property type="project" value="InterPro"/>
</dbReference>
<dbReference type="PROSITE" id="PS50171">
    <property type="entry name" value="ZF_MATRIN"/>
    <property type="match status" value="1"/>
</dbReference>
<evidence type="ECO:0000256" key="10">
    <source>
        <dbReference type="PIRSR" id="PIRSR602401-1"/>
    </source>
</evidence>
<dbReference type="InterPro" id="IPR017972">
    <property type="entry name" value="Cyt_P450_CS"/>
</dbReference>
<sequence length="782" mass="88007">MAGSTLLMVVYGYEVTSANDSLVKVVEDAVEGFSQAVIVSNYFVNTAPWLQYLPEWFPGATWKAKANAWRHQKDLMLEVPYEWTKKRMAAGTAVPSMLSFWLNRYVYQESALGLAEMEDRVRWAAGTIFSAGTDTSVASTRVFIMAMAMHPEIQAKAQAEIDAVIGARLPEIADQSSLPYIQCIVKEVFRWRMVLPLGMLTRFGLFMLRAISNDPAVYPEPHRFDPDRFLDPSVPDAPTFGYGRRSCPGSHHAEASLFIIAAGLLAMFDIRPEEDRDGNPIPLKAEMGLNEAVSHDLGPADASHQSRGWGRFRQTTMDYQNRVGSKFGGGGVAGASEANVDRRERLRKLALETIDLAKDPYILRNHLGSLECRLCLTLHTNEGSYLAHTQGKKHQTNLARRAARDAKDTQLITAPAPAASVPRKMFIKIGRPGYRVTKVRDPLMASAGGGGAKEGMMVQVHLPQIKEDVIPRRRFMSAWEQKKEQPNRAYQYLIVAAEPYESIAFRIPAREIEDLEENPDWNWSHWDADTKQYSFQFMFKTSSLAPMTSKRVYLLRHGQAEHNVADDYSILDAILTPAGRQQCIDFAQANPDFQNVPQVILTSAFRRTLSTTLLAMPQAFERLMPRGKVILLPQLQETHAHPCDTGSDREVLEQTEEFKDRGFDWSPLTEDWNKNQGFYAPTPEALTARARWVRRFVRDRPETEILLVGHGGIFREIDGRMTRSVDPAVIGSLARWGNVECRVYTFESEDDEDAVMVPILEPPLIQSIGKPLDPHVELEVEA</sequence>
<dbReference type="GO" id="GO:0008270">
    <property type="term" value="F:zinc ion binding"/>
    <property type="evidence" value="ECO:0007669"/>
    <property type="project" value="UniProtKB-KW"/>
</dbReference>
<keyword evidence="6" id="KW-0862">Zinc</keyword>
<dbReference type="PROSITE" id="PS00086">
    <property type="entry name" value="CYTOCHROME_P450"/>
    <property type="match status" value="1"/>
</dbReference>
<keyword evidence="3 10" id="KW-0479">Metal-binding</keyword>
<dbReference type="Pfam" id="PF12874">
    <property type="entry name" value="zf-met"/>
    <property type="match status" value="1"/>
</dbReference>
<evidence type="ECO:0000256" key="1">
    <source>
        <dbReference type="ARBA" id="ARBA00004123"/>
    </source>
</evidence>
<dbReference type="SUPFAM" id="SSF48264">
    <property type="entry name" value="Cytochrome P450"/>
    <property type="match status" value="1"/>
</dbReference>
<dbReference type="SUPFAM" id="SSF53254">
    <property type="entry name" value="Phosphoglycerate mutase-like"/>
    <property type="match status" value="1"/>
</dbReference>
<dbReference type="GO" id="GO:0016705">
    <property type="term" value="F:oxidoreductase activity, acting on paired donors, with incorporation or reduction of molecular oxygen"/>
    <property type="evidence" value="ECO:0007669"/>
    <property type="project" value="InterPro"/>
</dbReference>
<comment type="caution">
    <text evidence="12">The sequence shown here is derived from an EMBL/GenBank/DDBJ whole genome shotgun (WGS) entry which is preliminary data.</text>
</comment>
<name>A0A8H2XNE9_9AGAM</name>
<evidence type="ECO:0000256" key="9">
    <source>
        <dbReference type="ARBA" id="ARBA00023242"/>
    </source>
</evidence>
<keyword evidence="5" id="KW-0863">Zinc-finger</keyword>
<keyword evidence="4" id="KW-0507">mRNA processing</keyword>
<gene>
    <name evidence="12" type="ORF">RDB_LOCUS64480</name>
</gene>
<dbReference type="SMART" id="SM00451">
    <property type="entry name" value="ZnF_U1"/>
    <property type="match status" value="1"/>
</dbReference>
<dbReference type="PRINTS" id="PR00463">
    <property type="entry name" value="EP450I"/>
</dbReference>
<dbReference type="AlphaFoldDB" id="A0A8H2XNE9"/>
<dbReference type="GO" id="GO:0005506">
    <property type="term" value="F:iron ion binding"/>
    <property type="evidence" value="ECO:0007669"/>
    <property type="project" value="InterPro"/>
</dbReference>
<dbReference type="InterPro" id="IPR000690">
    <property type="entry name" value="Matrin/U1-C_Znf_C2H2"/>
</dbReference>
<evidence type="ECO:0000256" key="8">
    <source>
        <dbReference type="ARBA" id="ARBA00023187"/>
    </source>
</evidence>
<organism evidence="12 13">
    <name type="scientific">Rhizoctonia solani</name>
    <dbReference type="NCBI Taxonomy" id="456999"/>
    <lineage>
        <taxon>Eukaryota</taxon>
        <taxon>Fungi</taxon>
        <taxon>Dikarya</taxon>
        <taxon>Basidiomycota</taxon>
        <taxon>Agaricomycotina</taxon>
        <taxon>Agaricomycetes</taxon>
        <taxon>Cantharellales</taxon>
        <taxon>Ceratobasidiaceae</taxon>
        <taxon>Rhizoctonia</taxon>
    </lineage>
</organism>
<dbReference type="InterPro" id="IPR003604">
    <property type="entry name" value="Matrin/U1-like-C_Znf_C2H2"/>
</dbReference>
<evidence type="ECO:0000256" key="4">
    <source>
        <dbReference type="ARBA" id="ARBA00022728"/>
    </source>
</evidence>
<comment type="cofactor">
    <cofactor evidence="10">
        <name>heme</name>
        <dbReference type="ChEBI" id="CHEBI:30413"/>
    </cofactor>
</comment>
<evidence type="ECO:0000256" key="6">
    <source>
        <dbReference type="ARBA" id="ARBA00022833"/>
    </source>
</evidence>
<comment type="subcellular location">
    <subcellularLocation>
        <location evidence="1">Nucleus</location>
    </subcellularLocation>
</comment>
<dbReference type="GO" id="GO:0071013">
    <property type="term" value="C:catalytic step 2 spliceosome"/>
    <property type="evidence" value="ECO:0007669"/>
    <property type="project" value="TreeGrafter"/>
</dbReference>
<evidence type="ECO:0000256" key="5">
    <source>
        <dbReference type="ARBA" id="ARBA00022771"/>
    </source>
</evidence>
<dbReference type="SMART" id="SM01050">
    <property type="entry name" value="CactinC_cactus"/>
    <property type="match status" value="1"/>
</dbReference>
<evidence type="ECO:0000256" key="3">
    <source>
        <dbReference type="ARBA" id="ARBA00022723"/>
    </source>
</evidence>
<keyword evidence="4" id="KW-0747">Spliceosome</keyword>
<dbReference type="InterPro" id="IPR052092">
    <property type="entry name" value="SF3A2"/>
</dbReference>
<evidence type="ECO:0000313" key="12">
    <source>
        <dbReference type="EMBL" id="CAE6431256.1"/>
    </source>
</evidence>
<keyword evidence="7 10" id="KW-0408">Iron</keyword>
<feature type="domain" description="Matrin-type" evidence="11">
    <location>
        <begin position="370"/>
        <end position="400"/>
    </location>
</feature>
<keyword evidence="8" id="KW-0508">mRNA splicing</keyword>
<dbReference type="CDD" id="cd07067">
    <property type="entry name" value="HP_PGM_like"/>
    <property type="match status" value="1"/>
</dbReference>
<dbReference type="InterPro" id="IPR036396">
    <property type="entry name" value="Cyt_P450_sf"/>
</dbReference>
<dbReference type="GO" id="GO:0020037">
    <property type="term" value="F:heme binding"/>
    <property type="evidence" value="ECO:0007669"/>
    <property type="project" value="InterPro"/>
</dbReference>
<keyword evidence="9" id="KW-0539">Nucleus</keyword>